<evidence type="ECO:0000256" key="1">
    <source>
        <dbReference type="SAM" id="Phobius"/>
    </source>
</evidence>
<dbReference type="PANTHER" id="PTHR33371:SF4">
    <property type="entry name" value="INTERMEMBRANE PHOSPHOLIPID TRANSPORT SYSTEM BINDING PROTEIN MLAD"/>
    <property type="match status" value="1"/>
</dbReference>
<dbReference type="Pfam" id="PF02470">
    <property type="entry name" value="MlaD"/>
    <property type="match status" value="1"/>
</dbReference>
<comment type="caution">
    <text evidence="3">The sequence shown here is derived from an EMBL/GenBank/DDBJ whole genome shotgun (WGS) entry which is preliminary data.</text>
</comment>
<proteinExistence type="predicted"/>
<gene>
    <name evidence="3" type="ORF">G3N56_07305</name>
</gene>
<dbReference type="Proteomes" id="UP000469724">
    <property type="component" value="Unassembled WGS sequence"/>
</dbReference>
<evidence type="ECO:0000313" key="3">
    <source>
        <dbReference type="EMBL" id="NDY56548.1"/>
    </source>
</evidence>
<sequence length="303" mass="33774">MLDERGKKKEYVKASLTLALGLGILSVFMVILGGHWFWENLVTYHVRFATVKDLVSGRPVKYGGMDIGRIQKIELDPDDPRLIRVTLGVKADFPLYQGTQARIAQKGLVGDYYVFLDLQGEPGPRIEPGSEIPAARTMDMQELAAVAGDMLQSVKPKIDEIADNIERLLSPTNVELVSRMLEQGPQLLAETKTAVESFRADWARLVGKGESAATALGKTLERAETAVGVVEKELTMTLNEIRTHTQTAGKVAEDLRVSLDYDQRQVESILENLNRTSRDLKDLTARVKERPWQVIRPPKEVLP</sequence>
<dbReference type="AlphaFoldDB" id="A0A7K3NK17"/>
<feature type="transmembrane region" description="Helical" evidence="1">
    <location>
        <begin position="12"/>
        <end position="38"/>
    </location>
</feature>
<accession>A0A7K3NK17</accession>
<keyword evidence="1" id="KW-1133">Transmembrane helix</keyword>
<reference evidence="3 4" key="1">
    <citation type="submission" date="2020-02" db="EMBL/GenBank/DDBJ databases">
        <title>Comparative genomics of sulfur disproportionating microorganisms.</title>
        <authorList>
            <person name="Ward L.M."/>
            <person name="Bertran E."/>
            <person name="Johnston D.T."/>
        </authorList>
    </citation>
    <scope>NUCLEOTIDE SEQUENCE [LARGE SCALE GENOMIC DNA]</scope>
    <source>
        <strain evidence="3 4">DSM 3696</strain>
    </source>
</reference>
<keyword evidence="1" id="KW-0812">Transmembrane</keyword>
<dbReference type="InterPro" id="IPR003399">
    <property type="entry name" value="Mce/MlaD"/>
</dbReference>
<protein>
    <submittedName>
        <fullName evidence="3">MCE family protein</fullName>
    </submittedName>
</protein>
<evidence type="ECO:0000313" key="4">
    <source>
        <dbReference type="Proteomes" id="UP000469724"/>
    </source>
</evidence>
<dbReference type="EMBL" id="JAAGRQ010000022">
    <property type="protein sequence ID" value="NDY56548.1"/>
    <property type="molecule type" value="Genomic_DNA"/>
</dbReference>
<organism evidence="3 4">
    <name type="scientific">Desulfolutivibrio sulfodismutans</name>
    <dbReference type="NCBI Taxonomy" id="63561"/>
    <lineage>
        <taxon>Bacteria</taxon>
        <taxon>Pseudomonadati</taxon>
        <taxon>Thermodesulfobacteriota</taxon>
        <taxon>Desulfovibrionia</taxon>
        <taxon>Desulfovibrionales</taxon>
        <taxon>Desulfovibrionaceae</taxon>
        <taxon>Desulfolutivibrio</taxon>
    </lineage>
</organism>
<dbReference type="InterPro" id="IPR052336">
    <property type="entry name" value="MlaD_Phospholipid_Transporter"/>
</dbReference>
<keyword evidence="4" id="KW-1185">Reference proteome</keyword>
<dbReference type="RefSeq" id="WP_163301600.1">
    <property type="nucleotide sequence ID" value="NZ_JAAGRQ010000022.1"/>
</dbReference>
<evidence type="ECO:0000259" key="2">
    <source>
        <dbReference type="Pfam" id="PF02470"/>
    </source>
</evidence>
<keyword evidence="1" id="KW-0472">Membrane</keyword>
<feature type="domain" description="Mce/MlaD" evidence="2">
    <location>
        <begin position="42"/>
        <end position="117"/>
    </location>
</feature>
<dbReference type="PANTHER" id="PTHR33371">
    <property type="entry name" value="INTERMEMBRANE PHOSPHOLIPID TRANSPORT SYSTEM BINDING PROTEIN MLAD-RELATED"/>
    <property type="match status" value="1"/>
</dbReference>
<name>A0A7K3NK17_9BACT</name>